<gene>
    <name evidence="1" type="ORF">EV646_11629</name>
</gene>
<dbReference type="RefSeq" id="WP_206752058.1">
    <property type="nucleotide sequence ID" value="NZ_SLWR01000016.1"/>
</dbReference>
<evidence type="ECO:0000313" key="2">
    <source>
        <dbReference type="Proteomes" id="UP000295573"/>
    </source>
</evidence>
<comment type="caution">
    <text evidence="1">The sequence shown here is derived from an EMBL/GenBank/DDBJ whole genome shotgun (WGS) entry which is preliminary data.</text>
</comment>
<proteinExistence type="predicted"/>
<name>A0A4R2IBV7_9ACTN</name>
<organism evidence="1 2">
    <name type="scientific">Kribbella antiqua</name>
    <dbReference type="NCBI Taxonomy" id="2512217"/>
    <lineage>
        <taxon>Bacteria</taxon>
        <taxon>Bacillati</taxon>
        <taxon>Actinomycetota</taxon>
        <taxon>Actinomycetes</taxon>
        <taxon>Propionibacteriales</taxon>
        <taxon>Kribbellaceae</taxon>
        <taxon>Kribbella</taxon>
    </lineage>
</organism>
<reference evidence="1 2" key="1">
    <citation type="journal article" date="2015" name="Stand. Genomic Sci.">
        <title>Genomic Encyclopedia of Bacterial and Archaeal Type Strains, Phase III: the genomes of soil and plant-associated and newly described type strains.</title>
        <authorList>
            <person name="Whitman W.B."/>
            <person name="Woyke T."/>
            <person name="Klenk H.P."/>
            <person name="Zhou Y."/>
            <person name="Lilburn T.G."/>
            <person name="Beck B.J."/>
            <person name="De Vos P."/>
            <person name="Vandamme P."/>
            <person name="Eisen J.A."/>
            <person name="Garrity G."/>
            <person name="Hugenholtz P."/>
            <person name="Kyrpides N.C."/>
        </authorList>
    </citation>
    <scope>NUCLEOTIDE SEQUENCE [LARGE SCALE GENOMIC DNA]</scope>
    <source>
        <strain evidence="1 2">VKM Ac-2541</strain>
    </source>
</reference>
<dbReference type="AlphaFoldDB" id="A0A4R2IBV7"/>
<dbReference type="EMBL" id="SLWR01000016">
    <property type="protein sequence ID" value="TCO40938.1"/>
    <property type="molecule type" value="Genomic_DNA"/>
</dbReference>
<sequence>MDWDERELVTDYLPSGFLFRAFGGVSMCRFCGCANRALELTDGTWYWPDGLAHYVGEHAVRLPAEFVAHVVAEVDKLEEVERDVAFVRRWALNRR</sequence>
<protein>
    <submittedName>
        <fullName evidence="1">Uncharacterized protein</fullName>
    </submittedName>
</protein>
<keyword evidence="2" id="KW-1185">Reference proteome</keyword>
<accession>A0A4R2IBV7</accession>
<evidence type="ECO:0000313" key="1">
    <source>
        <dbReference type="EMBL" id="TCO40938.1"/>
    </source>
</evidence>
<dbReference type="Proteomes" id="UP000295573">
    <property type="component" value="Unassembled WGS sequence"/>
</dbReference>